<protein>
    <recommendedName>
        <fullName evidence="5">Mid2 domain-containing protein</fullName>
    </recommendedName>
</protein>
<keyword evidence="2" id="KW-1133">Transmembrane helix</keyword>
<evidence type="ECO:0000313" key="3">
    <source>
        <dbReference type="EMBL" id="KAF1978878.1"/>
    </source>
</evidence>
<feature type="transmembrane region" description="Helical" evidence="2">
    <location>
        <begin position="41"/>
        <end position="64"/>
    </location>
</feature>
<evidence type="ECO:0000256" key="1">
    <source>
        <dbReference type="SAM" id="MobiDB-lite"/>
    </source>
</evidence>
<accession>A0A6A5VQ35</accession>
<feature type="compositionally biased region" description="Polar residues" evidence="1">
    <location>
        <begin position="75"/>
        <end position="92"/>
    </location>
</feature>
<organism evidence="3 4">
    <name type="scientific">Bimuria novae-zelandiae CBS 107.79</name>
    <dbReference type="NCBI Taxonomy" id="1447943"/>
    <lineage>
        <taxon>Eukaryota</taxon>
        <taxon>Fungi</taxon>
        <taxon>Dikarya</taxon>
        <taxon>Ascomycota</taxon>
        <taxon>Pezizomycotina</taxon>
        <taxon>Dothideomycetes</taxon>
        <taxon>Pleosporomycetidae</taxon>
        <taxon>Pleosporales</taxon>
        <taxon>Massarineae</taxon>
        <taxon>Didymosphaeriaceae</taxon>
        <taxon>Bimuria</taxon>
    </lineage>
</organism>
<reference evidence="3" key="1">
    <citation type="journal article" date="2020" name="Stud. Mycol.">
        <title>101 Dothideomycetes genomes: a test case for predicting lifestyles and emergence of pathogens.</title>
        <authorList>
            <person name="Haridas S."/>
            <person name="Albert R."/>
            <person name="Binder M."/>
            <person name="Bloem J."/>
            <person name="Labutti K."/>
            <person name="Salamov A."/>
            <person name="Andreopoulos B."/>
            <person name="Baker S."/>
            <person name="Barry K."/>
            <person name="Bills G."/>
            <person name="Bluhm B."/>
            <person name="Cannon C."/>
            <person name="Castanera R."/>
            <person name="Culley D."/>
            <person name="Daum C."/>
            <person name="Ezra D."/>
            <person name="Gonzalez J."/>
            <person name="Henrissat B."/>
            <person name="Kuo A."/>
            <person name="Liang C."/>
            <person name="Lipzen A."/>
            <person name="Lutzoni F."/>
            <person name="Magnuson J."/>
            <person name="Mondo S."/>
            <person name="Nolan M."/>
            <person name="Ohm R."/>
            <person name="Pangilinan J."/>
            <person name="Park H.-J."/>
            <person name="Ramirez L."/>
            <person name="Alfaro M."/>
            <person name="Sun H."/>
            <person name="Tritt A."/>
            <person name="Yoshinaga Y."/>
            <person name="Zwiers L.-H."/>
            <person name="Turgeon B."/>
            <person name="Goodwin S."/>
            <person name="Spatafora J."/>
            <person name="Crous P."/>
            <person name="Grigoriev I."/>
        </authorList>
    </citation>
    <scope>NUCLEOTIDE SEQUENCE</scope>
    <source>
        <strain evidence="3">CBS 107.79</strain>
    </source>
</reference>
<keyword evidence="2" id="KW-0812">Transmembrane</keyword>
<sequence length="101" mass="10438">MSSSTPASPGSSPPSISSPTSFSVPSPSGRSGDGVSKNAGVIAGSVVGGVGVLAITFVAVFWVLKRNRRHPAAPYTSQDDTNLYYPPSSQTRKSSKVAWRV</sequence>
<proteinExistence type="predicted"/>
<feature type="compositionally biased region" description="Low complexity" evidence="1">
    <location>
        <begin position="1"/>
        <end position="28"/>
    </location>
</feature>
<evidence type="ECO:0008006" key="5">
    <source>
        <dbReference type="Google" id="ProtNLM"/>
    </source>
</evidence>
<dbReference type="EMBL" id="ML976659">
    <property type="protein sequence ID" value="KAF1978878.1"/>
    <property type="molecule type" value="Genomic_DNA"/>
</dbReference>
<keyword evidence="4" id="KW-1185">Reference proteome</keyword>
<evidence type="ECO:0000256" key="2">
    <source>
        <dbReference type="SAM" id="Phobius"/>
    </source>
</evidence>
<gene>
    <name evidence="3" type="ORF">BU23DRAFT_189821</name>
</gene>
<evidence type="ECO:0000313" key="4">
    <source>
        <dbReference type="Proteomes" id="UP000800036"/>
    </source>
</evidence>
<feature type="region of interest" description="Disordered" evidence="1">
    <location>
        <begin position="1"/>
        <end position="38"/>
    </location>
</feature>
<dbReference type="Proteomes" id="UP000800036">
    <property type="component" value="Unassembled WGS sequence"/>
</dbReference>
<name>A0A6A5VQ35_9PLEO</name>
<keyword evidence="2" id="KW-0472">Membrane</keyword>
<dbReference type="AlphaFoldDB" id="A0A6A5VQ35"/>
<feature type="region of interest" description="Disordered" evidence="1">
    <location>
        <begin position="71"/>
        <end position="101"/>
    </location>
</feature>